<reference evidence="1 2" key="1">
    <citation type="submission" date="2020-05" db="EMBL/GenBank/DDBJ databases">
        <title>MicrobeNet Type strains.</title>
        <authorList>
            <person name="Nicholson A.C."/>
        </authorList>
    </citation>
    <scope>NUCLEOTIDE SEQUENCE [LARGE SCALE GENOMIC DNA]</scope>
    <source>
        <strain evidence="1 2">JCM 3224</strain>
    </source>
</reference>
<dbReference type="EMBL" id="JABELX010000005">
    <property type="protein sequence ID" value="NNH71456.1"/>
    <property type="molecule type" value="Genomic_DNA"/>
</dbReference>
<accession>A0A849C1S9</accession>
<keyword evidence="2" id="KW-1185">Reference proteome</keyword>
<sequence length="67" mass="7222">MLPALLQLLLVALAVAITVAVAAWGISIDRSEIPPTPSDPLLVAGGRQLYRIPTHNTHRAHGRHRAQ</sequence>
<evidence type="ECO:0000313" key="1">
    <source>
        <dbReference type="EMBL" id="NNH71456.1"/>
    </source>
</evidence>
<name>A0A849C1S9_9NOCA</name>
<protein>
    <submittedName>
        <fullName evidence="1">Uncharacterized protein</fullName>
    </submittedName>
</protein>
<organism evidence="1 2">
    <name type="scientific">Nocardia uniformis</name>
    <dbReference type="NCBI Taxonomy" id="53432"/>
    <lineage>
        <taxon>Bacteria</taxon>
        <taxon>Bacillati</taxon>
        <taxon>Actinomycetota</taxon>
        <taxon>Actinomycetes</taxon>
        <taxon>Mycobacteriales</taxon>
        <taxon>Nocardiaceae</taxon>
        <taxon>Nocardia</taxon>
    </lineage>
</organism>
<dbReference type="Proteomes" id="UP000586827">
    <property type="component" value="Unassembled WGS sequence"/>
</dbReference>
<evidence type="ECO:0000313" key="2">
    <source>
        <dbReference type="Proteomes" id="UP000586827"/>
    </source>
</evidence>
<comment type="caution">
    <text evidence="1">The sequence shown here is derived from an EMBL/GenBank/DDBJ whole genome shotgun (WGS) entry which is preliminary data.</text>
</comment>
<dbReference type="AlphaFoldDB" id="A0A849C1S9"/>
<proteinExistence type="predicted"/>
<dbReference type="RefSeq" id="WP_157552218.1">
    <property type="nucleotide sequence ID" value="NZ_JABELX010000005.1"/>
</dbReference>
<gene>
    <name evidence="1" type="ORF">HLB23_16565</name>
</gene>